<protein>
    <submittedName>
        <fullName evidence="1">Uncharacterized protein</fullName>
    </submittedName>
</protein>
<evidence type="ECO:0000313" key="2">
    <source>
        <dbReference type="Proteomes" id="UP000237684"/>
    </source>
</evidence>
<dbReference type="InParanoid" id="A0A2S8SUK6"/>
<sequence length="77" mass="9416">MFTTQEQSNALPPINREWLAEFEAAARRSLKQRWKYAFIKTYKPVLDDTNYRSFETMQEYRDWCEANLPEWLGYSRK</sequence>
<dbReference type="Proteomes" id="UP000237684">
    <property type="component" value="Unassembled WGS sequence"/>
</dbReference>
<name>A0A2S8SUK6_9BACT</name>
<gene>
    <name evidence="1" type="ORF">B1R32_105165</name>
</gene>
<dbReference type="RefSeq" id="WP_105483267.1">
    <property type="nucleotide sequence ID" value="NZ_NIGF01000005.1"/>
</dbReference>
<reference evidence="1 2" key="1">
    <citation type="journal article" date="2018" name="Syst. Appl. Microbiol.">
        <title>Abditibacterium utsteinense sp. nov., the first cultivated member of candidate phylum FBP, isolated from ice-free Antarctic soil samples.</title>
        <authorList>
            <person name="Tahon G."/>
            <person name="Tytgat B."/>
            <person name="Lebbe L."/>
            <person name="Carlier A."/>
            <person name="Willems A."/>
        </authorList>
    </citation>
    <scope>NUCLEOTIDE SEQUENCE [LARGE SCALE GENOMIC DNA]</scope>
    <source>
        <strain evidence="1 2">LMG 29911</strain>
    </source>
</reference>
<keyword evidence="2" id="KW-1185">Reference proteome</keyword>
<proteinExistence type="predicted"/>
<dbReference type="EMBL" id="NIGF01000005">
    <property type="protein sequence ID" value="PQV64483.1"/>
    <property type="molecule type" value="Genomic_DNA"/>
</dbReference>
<dbReference type="AlphaFoldDB" id="A0A2S8SUK6"/>
<comment type="caution">
    <text evidence="1">The sequence shown here is derived from an EMBL/GenBank/DDBJ whole genome shotgun (WGS) entry which is preliminary data.</text>
</comment>
<dbReference type="OrthoDB" id="9857591at2"/>
<accession>A0A2S8SUK6</accession>
<evidence type="ECO:0000313" key="1">
    <source>
        <dbReference type="EMBL" id="PQV64483.1"/>
    </source>
</evidence>
<organism evidence="1 2">
    <name type="scientific">Abditibacterium utsteinense</name>
    <dbReference type="NCBI Taxonomy" id="1960156"/>
    <lineage>
        <taxon>Bacteria</taxon>
        <taxon>Pseudomonadati</taxon>
        <taxon>Abditibacteriota</taxon>
        <taxon>Abditibacteriia</taxon>
        <taxon>Abditibacteriales</taxon>
        <taxon>Abditibacteriaceae</taxon>
        <taxon>Abditibacterium</taxon>
    </lineage>
</organism>